<gene>
    <name evidence="2" type="ORF">PDIGIT_LOCUS3250</name>
</gene>
<evidence type="ECO:0000313" key="3">
    <source>
        <dbReference type="Proteomes" id="UP001152607"/>
    </source>
</evidence>
<name>A0A9W4U8P6_9PLEO</name>
<evidence type="ECO:0000256" key="1">
    <source>
        <dbReference type="SAM" id="MobiDB-lite"/>
    </source>
</evidence>
<dbReference type="EMBL" id="CAOQHR010000002">
    <property type="protein sequence ID" value="CAI6311920.1"/>
    <property type="molecule type" value="Genomic_DNA"/>
</dbReference>
<dbReference type="AlphaFoldDB" id="A0A9W4U8P6"/>
<dbReference type="PANTHER" id="PTHR38166">
    <property type="entry name" value="C2H2-TYPE DOMAIN-CONTAINING PROTEIN-RELATED"/>
    <property type="match status" value="1"/>
</dbReference>
<feature type="region of interest" description="Disordered" evidence="1">
    <location>
        <begin position="443"/>
        <end position="486"/>
    </location>
</feature>
<feature type="region of interest" description="Disordered" evidence="1">
    <location>
        <begin position="625"/>
        <end position="644"/>
    </location>
</feature>
<protein>
    <recommendedName>
        <fullName evidence="4">C2H2-type domain-containing protein</fullName>
    </recommendedName>
</protein>
<evidence type="ECO:0008006" key="4">
    <source>
        <dbReference type="Google" id="ProtNLM"/>
    </source>
</evidence>
<feature type="region of interest" description="Disordered" evidence="1">
    <location>
        <begin position="56"/>
        <end position="80"/>
    </location>
</feature>
<feature type="compositionally biased region" description="Polar residues" evidence="1">
    <location>
        <begin position="474"/>
        <end position="483"/>
    </location>
</feature>
<dbReference type="Proteomes" id="UP001152607">
    <property type="component" value="Unassembled WGS sequence"/>
</dbReference>
<feature type="region of interest" description="Disordered" evidence="1">
    <location>
        <begin position="327"/>
        <end position="348"/>
    </location>
</feature>
<dbReference type="OrthoDB" id="4738706at2759"/>
<keyword evidence="3" id="KW-1185">Reference proteome</keyword>
<dbReference type="PANTHER" id="PTHR38166:SF1">
    <property type="entry name" value="C2H2-TYPE DOMAIN-CONTAINING PROTEIN"/>
    <property type="match status" value="1"/>
</dbReference>
<evidence type="ECO:0000313" key="2">
    <source>
        <dbReference type="EMBL" id="CAI6311920.1"/>
    </source>
</evidence>
<feature type="compositionally biased region" description="Low complexity" evidence="1">
    <location>
        <begin position="207"/>
        <end position="221"/>
    </location>
</feature>
<organism evidence="2 3">
    <name type="scientific">Periconia digitata</name>
    <dbReference type="NCBI Taxonomy" id="1303443"/>
    <lineage>
        <taxon>Eukaryota</taxon>
        <taxon>Fungi</taxon>
        <taxon>Dikarya</taxon>
        <taxon>Ascomycota</taxon>
        <taxon>Pezizomycotina</taxon>
        <taxon>Dothideomycetes</taxon>
        <taxon>Pleosporomycetidae</taxon>
        <taxon>Pleosporales</taxon>
        <taxon>Massarineae</taxon>
        <taxon>Periconiaceae</taxon>
        <taxon>Periconia</taxon>
    </lineage>
</organism>
<proteinExistence type="predicted"/>
<comment type="caution">
    <text evidence="2">The sequence shown here is derived from an EMBL/GenBank/DDBJ whole genome shotgun (WGS) entry which is preliminary data.</text>
</comment>
<feature type="region of interest" description="Disordered" evidence="1">
    <location>
        <begin position="186"/>
        <end position="255"/>
    </location>
</feature>
<sequence length="660" mass="74550">MPQSESNGHTTDDSEDARATAVPSHVARWLGERPREEYYHGQSAVPPLYYDLPMINENEGTNSNCAEFPSNHDPSENTTASEQLLDNQNRQLESGESIRNRQRTIHSLLAQHIRDGRRPVEPPPQSEDICVPMTPESEEDVIDCESEFQDLETSPSWVPDGNVLYSLQLQCIQRLVESFYLRSSCASEQEGSGSTNTSRRSGKRQASSPPSGNNSRNLSSRRSTRPHDGRNKKGGQGEDDDEDEVRNPPLRPVNNSTKLTQLLACPFVKRYPRHYETCYGHELRNTSRVKQHLVRYHSLPIYCPTCTVTFSKEDIRDEHIREGKCTKRPPRKWQGMTSNQRKQIGKRSLSRDSELQKWNAIYEILFPGDPLPVSPYLDPSLSKELRAFREHINSEVQSVWDEILRSQLPENLQPHLGELQSFHRSFYHAAFDSLYESWNSKSATTQPLTSGHNSTSVSGENEAQAYAPSKSIADLSQSQSESESTFHRNVVDSGQIDYASASNQSILNHQNQRFPVPEESQNFCAHQQIPDILLDTSYLASEPPLRFPLGEGSDFPSYTSYGSHSTTMQAQHDNEWSHLPYHPISSPAFGHVSEQSCDDSSLDAHVAHPSAYLTLENAAIQPDSTSFSSFERPMTSNSQQTRPYPGLIRGFNHVLYSEMK</sequence>
<feature type="region of interest" description="Disordered" evidence="1">
    <location>
        <begin position="1"/>
        <end position="25"/>
    </location>
</feature>
<accession>A0A9W4U8P6</accession>
<feature type="compositionally biased region" description="Polar residues" evidence="1">
    <location>
        <begin position="625"/>
        <end position="642"/>
    </location>
</feature>
<reference evidence="2" key="1">
    <citation type="submission" date="2023-01" db="EMBL/GenBank/DDBJ databases">
        <authorList>
            <person name="Van Ghelder C."/>
            <person name="Rancurel C."/>
        </authorList>
    </citation>
    <scope>NUCLEOTIDE SEQUENCE</scope>
    <source>
        <strain evidence="2">CNCM I-4278</strain>
    </source>
</reference>
<feature type="compositionally biased region" description="Polar residues" evidence="1">
    <location>
        <begin position="443"/>
        <end position="461"/>
    </location>
</feature>